<organism evidence="3 4">
    <name type="scientific">Antrihabitans cavernicola</name>
    <dbReference type="NCBI Taxonomy" id="2495913"/>
    <lineage>
        <taxon>Bacteria</taxon>
        <taxon>Bacillati</taxon>
        <taxon>Actinomycetota</taxon>
        <taxon>Actinomycetes</taxon>
        <taxon>Mycobacteriales</taxon>
        <taxon>Nocardiaceae</taxon>
        <taxon>Antrihabitans</taxon>
    </lineage>
</organism>
<comment type="caution">
    <text evidence="3">The sequence shown here is derived from an EMBL/GenBank/DDBJ whole genome shotgun (WGS) entry which is preliminary data.</text>
</comment>
<dbReference type="Pfam" id="PF13411">
    <property type="entry name" value="MerR_1"/>
    <property type="match status" value="1"/>
</dbReference>
<feature type="domain" description="HTH merR-type" evidence="2">
    <location>
        <begin position="1"/>
        <end position="71"/>
    </location>
</feature>
<dbReference type="PANTHER" id="PTHR30204:SF97">
    <property type="entry name" value="MERR FAMILY REGULATORY PROTEIN"/>
    <property type="match status" value="1"/>
</dbReference>
<dbReference type="PROSITE" id="PS50937">
    <property type="entry name" value="HTH_MERR_2"/>
    <property type="match status" value="1"/>
</dbReference>
<keyword evidence="1" id="KW-0238">DNA-binding</keyword>
<dbReference type="InterPro" id="IPR000551">
    <property type="entry name" value="MerR-type_HTH_dom"/>
</dbReference>
<protein>
    <submittedName>
        <fullName evidence="3">MerR family transcriptional regulator</fullName>
    </submittedName>
</protein>
<dbReference type="Gene3D" id="1.10.1660.10">
    <property type="match status" value="1"/>
</dbReference>
<dbReference type="CDD" id="cd01107">
    <property type="entry name" value="HTH_BmrR"/>
    <property type="match status" value="1"/>
</dbReference>
<dbReference type="InterPro" id="IPR047057">
    <property type="entry name" value="MerR_fam"/>
</dbReference>
<dbReference type="RefSeq" id="WP_149430261.1">
    <property type="nucleotide sequence ID" value="NZ_VLNY01000004.1"/>
</dbReference>
<sequence>MFTIGDFARHGRISVRMLRHYDSIGLLRPARVDRSTGYRFYEAAQLARLNRVVALKDLGFTLAQVQAILDENVSGAELRGMLRLRQSELRTQISKDQDRLGQVEARLRIIESEDFMPTDDVIVKPLPAIRIAELTGTAAGYEHNEIGPVVAPMFGDIVGRLQRAGVPITGPAVALYENAADGSVIVHAGMQVNAEPSDEYDFTITDLPAIERAATVLHCGSMDTVGNSWQNLGRWIDMNGHRSHGFAREVTIEYTEDPAGWVTELQEPI</sequence>
<evidence type="ECO:0000313" key="3">
    <source>
        <dbReference type="EMBL" id="KAA0023003.1"/>
    </source>
</evidence>
<dbReference type="PANTHER" id="PTHR30204">
    <property type="entry name" value="REDOX-CYCLING DRUG-SENSING TRANSCRIPTIONAL ACTIVATOR SOXR"/>
    <property type="match status" value="1"/>
</dbReference>
<dbReference type="InterPro" id="IPR009061">
    <property type="entry name" value="DNA-bd_dom_put_sf"/>
</dbReference>
<dbReference type="GO" id="GO:0003700">
    <property type="term" value="F:DNA-binding transcription factor activity"/>
    <property type="evidence" value="ECO:0007669"/>
    <property type="project" value="InterPro"/>
</dbReference>
<evidence type="ECO:0000313" key="4">
    <source>
        <dbReference type="Proteomes" id="UP000322244"/>
    </source>
</evidence>
<dbReference type="GO" id="GO:0003677">
    <property type="term" value="F:DNA binding"/>
    <property type="evidence" value="ECO:0007669"/>
    <property type="project" value="UniProtKB-KW"/>
</dbReference>
<evidence type="ECO:0000256" key="1">
    <source>
        <dbReference type="ARBA" id="ARBA00023125"/>
    </source>
</evidence>
<proteinExistence type="predicted"/>
<dbReference type="SUPFAM" id="SSF46955">
    <property type="entry name" value="Putative DNA-binding domain"/>
    <property type="match status" value="1"/>
</dbReference>
<gene>
    <name evidence="3" type="ORF">FOY51_10920</name>
</gene>
<dbReference type="AlphaFoldDB" id="A0A5A7SEE8"/>
<evidence type="ECO:0000259" key="2">
    <source>
        <dbReference type="PROSITE" id="PS50937"/>
    </source>
</evidence>
<dbReference type="SUPFAM" id="SSF55136">
    <property type="entry name" value="Probable bacterial effector-binding domain"/>
    <property type="match status" value="1"/>
</dbReference>
<dbReference type="Gene3D" id="3.20.80.10">
    <property type="entry name" value="Regulatory factor, effector binding domain"/>
    <property type="match status" value="1"/>
</dbReference>
<dbReference type="SMART" id="SM00871">
    <property type="entry name" value="AraC_E_bind"/>
    <property type="match status" value="1"/>
</dbReference>
<reference evidence="3 4" key="1">
    <citation type="submission" date="2019-07" db="EMBL/GenBank/DDBJ databases">
        <title>Rhodococcus cavernicolus sp. nov., isolated from a cave.</title>
        <authorList>
            <person name="Lee S.D."/>
        </authorList>
    </citation>
    <scope>NUCLEOTIDE SEQUENCE [LARGE SCALE GENOMIC DNA]</scope>
    <source>
        <strain evidence="3 4">C1-24</strain>
    </source>
</reference>
<accession>A0A5A7SEE8</accession>
<dbReference type="Proteomes" id="UP000322244">
    <property type="component" value="Unassembled WGS sequence"/>
</dbReference>
<name>A0A5A7SEE8_9NOCA</name>
<dbReference type="InterPro" id="IPR011256">
    <property type="entry name" value="Reg_factor_effector_dom_sf"/>
</dbReference>
<dbReference type="OrthoDB" id="7849865at2"/>
<dbReference type="InterPro" id="IPR010499">
    <property type="entry name" value="AraC_E-bd"/>
</dbReference>
<dbReference type="EMBL" id="VLNY01000004">
    <property type="protein sequence ID" value="KAA0023003.1"/>
    <property type="molecule type" value="Genomic_DNA"/>
</dbReference>
<keyword evidence="4" id="KW-1185">Reference proteome</keyword>
<dbReference type="SMART" id="SM00422">
    <property type="entry name" value="HTH_MERR"/>
    <property type="match status" value="1"/>
</dbReference>